<keyword evidence="1" id="KW-0472">Membrane</keyword>
<reference evidence="3 4" key="1">
    <citation type="submission" date="2017-04" db="EMBL/GenBank/DDBJ databases">
        <authorList>
            <person name="Afonso C.L."/>
            <person name="Miller P.J."/>
            <person name="Scott M.A."/>
            <person name="Spackman E."/>
            <person name="Goraichik I."/>
            <person name="Dimitrov K.M."/>
            <person name="Suarez D.L."/>
            <person name="Swayne D.E."/>
        </authorList>
    </citation>
    <scope>NUCLEOTIDE SEQUENCE [LARGE SCALE GENOMIC DNA]</scope>
    <source>
        <strain evidence="3 4">B5P</strain>
    </source>
</reference>
<evidence type="ECO:0000259" key="2">
    <source>
        <dbReference type="Pfam" id="PF07811"/>
    </source>
</evidence>
<dbReference type="RefSeq" id="WP_085463616.1">
    <property type="nucleotide sequence ID" value="NZ_FXBL01000004.1"/>
</dbReference>
<evidence type="ECO:0000256" key="1">
    <source>
        <dbReference type="SAM" id="Phobius"/>
    </source>
</evidence>
<keyword evidence="1" id="KW-0812">Transmembrane</keyword>
<feature type="domain" description="TadE-like" evidence="2">
    <location>
        <begin position="23"/>
        <end position="64"/>
    </location>
</feature>
<dbReference type="OrthoDB" id="7189296at2"/>
<dbReference type="Pfam" id="PF07811">
    <property type="entry name" value="TadE"/>
    <property type="match status" value="1"/>
</dbReference>
<proteinExistence type="predicted"/>
<gene>
    <name evidence="3" type="ORF">SAMN02982922_1529</name>
</gene>
<keyword evidence="1" id="KW-1133">Transmembrane helix</keyword>
<dbReference type="AlphaFoldDB" id="A0A1X7NBU5"/>
<accession>A0A1X7NBU5</accession>
<dbReference type="EMBL" id="FXBL01000004">
    <property type="protein sequence ID" value="SMH34599.1"/>
    <property type="molecule type" value="Genomic_DNA"/>
</dbReference>
<name>A0A1X7NBU5_9HYPH</name>
<protein>
    <submittedName>
        <fullName evidence="3">Flp pilus assembly protein TadG</fullName>
    </submittedName>
</protein>
<evidence type="ECO:0000313" key="4">
    <source>
        <dbReference type="Proteomes" id="UP000193083"/>
    </source>
</evidence>
<dbReference type="InterPro" id="IPR012495">
    <property type="entry name" value="TadE-like_dom"/>
</dbReference>
<organism evidence="3 4">
    <name type="scientific">Mesorhizobium australicum</name>
    <dbReference type="NCBI Taxonomy" id="536018"/>
    <lineage>
        <taxon>Bacteria</taxon>
        <taxon>Pseudomonadati</taxon>
        <taxon>Pseudomonadota</taxon>
        <taxon>Alphaproteobacteria</taxon>
        <taxon>Hyphomicrobiales</taxon>
        <taxon>Phyllobacteriaceae</taxon>
        <taxon>Mesorhizobium</taxon>
    </lineage>
</organism>
<dbReference type="Proteomes" id="UP000193083">
    <property type="component" value="Unassembled WGS sequence"/>
</dbReference>
<sequence length="203" mass="22371">MTSFAWMNRIAGLLRRAAADRKGVAAIEFAFIAPLLLTMYFVTMEIAPAIDANKKVGRAASMIADLVTQQQSISKTEVEAIMSIGEATLNPYSRTQLKVVITAIRISNDDVPTVTVAWSRKMVDGAFSQDAAKDSTTTVPETLRIKGSFLIRVETSLDYRPIITWTASEKQATGLLAAFDNINMQETYYLRPRMSTTIDCSTC</sequence>
<evidence type="ECO:0000313" key="3">
    <source>
        <dbReference type="EMBL" id="SMH34599.1"/>
    </source>
</evidence>
<feature type="transmembrane region" description="Helical" evidence="1">
    <location>
        <begin position="23"/>
        <end position="42"/>
    </location>
</feature>
<keyword evidence="4" id="KW-1185">Reference proteome</keyword>